<keyword evidence="7" id="KW-1185">Reference proteome</keyword>
<dbReference type="RefSeq" id="WP_139817465.1">
    <property type="nucleotide sequence ID" value="NZ_FXAE01000004.1"/>
</dbReference>
<accession>A0ABY1LT35</accession>
<dbReference type="InterPro" id="IPR050490">
    <property type="entry name" value="Bact_solute-bd_prot1"/>
</dbReference>
<dbReference type="Pfam" id="PF01547">
    <property type="entry name" value="SBP_bac_1"/>
    <property type="match status" value="1"/>
</dbReference>
<dbReference type="SUPFAM" id="SSF53850">
    <property type="entry name" value="Periplasmic binding protein-like II"/>
    <property type="match status" value="1"/>
</dbReference>
<dbReference type="InterPro" id="IPR006059">
    <property type="entry name" value="SBP"/>
</dbReference>
<dbReference type="PANTHER" id="PTHR43649:SF33">
    <property type="entry name" value="POLYGALACTURONAN_RHAMNOGALACTURONAN-BINDING PROTEIN YTCQ"/>
    <property type="match status" value="1"/>
</dbReference>
<reference evidence="6 7" key="1">
    <citation type="submission" date="2017-04" db="EMBL/GenBank/DDBJ databases">
        <authorList>
            <person name="Varghese N."/>
            <person name="Submissions S."/>
        </authorList>
    </citation>
    <scope>NUCLEOTIDE SEQUENCE [LARGE SCALE GENOMIC DNA]</scope>
    <source>
        <strain evidence="6 7">J12</strain>
    </source>
</reference>
<keyword evidence="2" id="KW-0732">Signal</keyword>
<evidence type="ECO:0000313" key="7">
    <source>
        <dbReference type="Proteomes" id="UP000192939"/>
    </source>
</evidence>
<evidence type="ECO:0000313" key="6">
    <source>
        <dbReference type="EMBL" id="SME98462.1"/>
    </source>
</evidence>
<keyword evidence="5" id="KW-0449">Lipoprotein</keyword>
<dbReference type="Proteomes" id="UP000192939">
    <property type="component" value="Unassembled WGS sequence"/>
</dbReference>
<evidence type="ECO:0000256" key="1">
    <source>
        <dbReference type="ARBA" id="ARBA00022475"/>
    </source>
</evidence>
<name>A0ABY1LT35_9BACL</name>
<dbReference type="PANTHER" id="PTHR43649">
    <property type="entry name" value="ARABINOSE-BINDING PROTEIN-RELATED"/>
    <property type="match status" value="1"/>
</dbReference>
<dbReference type="Gene3D" id="3.40.190.10">
    <property type="entry name" value="Periplasmic binding protein-like II"/>
    <property type="match status" value="2"/>
</dbReference>
<keyword evidence="1" id="KW-1003">Cell membrane</keyword>
<dbReference type="CDD" id="cd13580">
    <property type="entry name" value="PBP2_AlgQ_like_1"/>
    <property type="match status" value="1"/>
</dbReference>
<evidence type="ECO:0000256" key="5">
    <source>
        <dbReference type="ARBA" id="ARBA00023288"/>
    </source>
</evidence>
<organism evidence="6 7">
    <name type="scientific">Paenibacillus barengoltzii J12</name>
    <dbReference type="NCBI Taxonomy" id="935846"/>
    <lineage>
        <taxon>Bacteria</taxon>
        <taxon>Bacillati</taxon>
        <taxon>Bacillota</taxon>
        <taxon>Bacilli</taxon>
        <taxon>Bacillales</taxon>
        <taxon>Paenibacillaceae</taxon>
        <taxon>Paenibacillus</taxon>
    </lineage>
</organism>
<sequence length="534" mass="60586">MSMNQANTRCKREPKTTRLRIRPFHWAACLLPLSLMLSISITGCSFNPSKSPSPSGDGRVRPEIQIVISNLGMTFPEGMDENDNRYLSYIKEQTGLDIQVNTPPTEVYDEKLDVIMSSGNLPDMLHAYEPVWFDNYVKQGALLPLDDLIDQYGPHLKAKIPPEVWDRVKYGGKIYAVPSLNEVTGIELMYARKDWLDRLGLDPPETLDEYYEVIRAFAQDDPDGNGLQDTVGLTFTANLGRSSPFFGAFGTQLDTWFERDGKLVYGNILPETKEALGFLAQLYQEGLLEREFPLNLQTNLSEKIEYGKVGLFSATWYDTRGPIAANMKQDPNARWIPLEYPTGPKGDKGVYGIDVIRGYNVIPASSTHAAEVIQLLDFIASDYKTLKLGFENEIWRQDGDRIVTDFALHDESLYRGIYQSLVDVPDETLFKLRLDSLGDFNLYNNIQTIHRNIMPNAFYGIPTPAMGKYNENLDRLEDVFVKIIMGIEPLDAFDRYVEQWKAAGGSEITKEVNRWYESESRRMGNSLDLEGGER</sequence>
<comment type="caution">
    <text evidence="6">The sequence shown here is derived from an EMBL/GenBank/DDBJ whole genome shotgun (WGS) entry which is preliminary data.</text>
</comment>
<evidence type="ECO:0000256" key="4">
    <source>
        <dbReference type="ARBA" id="ARBA00023139"/>
    </source>
</evidence>
<proteinExistence type="predicted"/>
<evidence type="ECO:0000256" key="2">
    <source>
        <dbReference type="ARBA" id="ARBA00022729"/>
    </source>
</evidence>
<keyword evidence="3" id="KW-0472">Membrane</keyword>
<keyword evidence="4" id="KW-0564">Palmitate</keyword>
<protein>
    <submittedName>
        <fullName evidence="6">Aldouronate transport system substrate-binding protein</fullName>
    </submittedName>
</protein>
<gene>
    <name evidence="6" type="ORF">SAMN02744124_00620</name>
</gene>
<dbReference type="EMBL" id="FXAE01000004">
    <property type="protein sequence ID" value="SME98462.1"/>
    <property type="molecule type" value="Genomic_DNA"/>
</dbReference>
<evidence type="ECO:0000256" key="3">
    <source>
        <dbReference type="ARBA" id="ARBA00023136"/>
    </source>
</evidence>